<dbReference type="EMBL" id="LQZG01000001">
    <property type="protein sequence ID" value="OAB88913.1"/>
    <property type="molecule type" value="Genomic_DNA"/>
</dbReference>
<organism evidence="6 7">
    <name type="scientific">Janibacter melonis</name>
    <dbReference type="NCBI Taxonomy" id="262209"/>
    <lineage>
        <taxon>Bacteria</taxon>
        <taxon>Bacillati</taxon>
        <taxon>Actinomycetota</taxon>
        <taxon>Actinomycetes</taxon>
        <taxon>Micrococcales</taxon>
        <taxon>Intrasporangiaceae</taxon>
        <taxon>Janibacter</taxon>
    </lineage>
</organism>
<dbReference type="Pfam" id="PF00126">
    <property type="entry name" value="HTH_1"/>
    <property type="match status" value="1"/>
</dbReference>
<keyword evidence="4" id="KW-0804">Transcription</keyword>
<dbReference type="GO" id="GO:0003677">
    <property type="term" value="F:DNA binding"/>
    <property type="evidence" value="ECO:0007669"/>
    <property type="project" value="UniProtKB-KW"/>
</dbReference>
<dbReference type="PANTHER" id="PTHR30346">
    <property type="entry name" value="TRANSCRIPTIONAL DUAL REGULATOR HCAR-RELATED"/>
    <property type="match status" value="1"/>
</dbReference>
<keyword evidence="7" id="KW-1185">Reference proteome</keyword>
<evidence type="ECO:0000256" key="4">
    <source>
        <dbReference type="ARBA" id="ARBA00023163"/>
    </source>
</evidence>
<evidence type="ECO:0000256" key="3">
    <source>
        <dbReference type="ARBA" id="ARBA00023125"/>
    </source>
</evidence>
<dbReference type="Gene3D" id="1.10.10.10">
    <property type="entry name" value="Winged helix-like DNA-binding domain superfamily/Winged helix DNA-binding domain"/>
    <property type="match status" value="1"/>
</dbReference>
<dbReference type="InterPro" id="IPR000847">
    <property type="entry name" value="LysR_HTH_N"/>
</dbReference>
<comment type="similarity">
    <text evidence="1">Belongs to the LysR transcriptional regulatory family.</text>
</comment>
<dbReference type="Proteomes" id="UP000076976">
    <property type="component" value="Unassembled WGS sequence"/>
</dbReference>
<dbReference type="GO" id="GO:0032993">
    <property type="term" value="C:protein-DNA complex"/>
    <property type="evidence" value="ECO:0007669"/>
    <property type="project" value="TreeGrafter"/>
</dbReference>
<accession>A0A176QGT0</accession>
<proteinExistence type="inferred from homology"/>
<evidence type="ECO:0000259" key="5">
    <source>
        <dbReference type="PROSITE" id="PS50931"/>
    </source>
</evidence>
<dbReference type="PANTHER" id="PTHR30346:SF29">
    <property type="entry name" value="LYSR SUBSTRATE-BINDING"/>
    <property type="match status" value="1"/>
</dbReference>
<sequence>MIDVHRLRIFRSVVANGSISAAADLLGMTGSAVSQHMAALQKQTGLALLERVGRGVEPTAAGRTLAAESEPLMSEVKRLESVITDLREGNTGSLSIGYFASVGSLWLPRIARRLQSEMPDLVLEMILTEGYPTGESPPVDIDVVPDDPRETLRPGYSITPLTSDPFVALLPQDHRLARRRSVPMIELAEESWISSDISAGVTESLIARACAAAGFRPRYTVEAQDHYTAAAFVAAGVGIAVIPDLAGRTRLPTGVRRVRLTRPVPTRDIVALTAPVARANPAAARAVELLREIATKPAPRG</sequence>
<keyword evidence="2" id="KW-0805">Transcription regulation</keyword>
<dbReference type="STRING" id="262209.AWH69_03860"/>
<comment type="caution">
    <text evidence="6">The sequence shown here is derived from an EMBL/GenBank/DDBJ whole genome shotgun (WGS) entry which is preliminary data.</text>
</comment>
<evidence type="ECO:0000313" key="7">
    <source>
        <dbReference type="Proteomes" id="UP000076976"/>
    </source>
</evidence>
<dbReference type="AlphaFoldDB" id="A0A176QGT0"/>
<feature type="domain" description="HTH lysR-type" evidence="5">
    <location>
        <begin position="2"/>
        <end position="59"/>
    </location>
</feature>
<name>A0A176QGT0_9MICO</name>
<dbReference type="SUPFAM" id="SSF53850">
    <property type="entry name" value="Periplasmic binding protein-like II"/>
    <property type="match status" value="1"/>
</dbReference>
<dbReference type="SUPFAM" id="SSF46785">
    <property type="entry name" value="Winged helix' DNA-binding domain"/>
    <property type="match status" value="1"/>
</dbReference>
<dbReference type="RefSeq" id="WP_068271705.1">
    <property type="nucleotide sequence ID" value="NZ_LQZG01000001.1"/>
</dbReference>
<dbReference type="GO" id="GO:0003700">
    <property type="term" value="F:DNA-binding transcription factor activity"/>
    <property type="evidence" value="ECO:0007669"/>
    <property type="project" value="InterPro"/>
</dbReference>
<evidence type="ECO:0000256" key="1">
    <source>
        <dbReference type="ARBA" id="ARBA00009437"/>
    </source>
</evidence>
<evidence type="ECO:0000313" key="6">
    <source>
        <dbReference type="EMBL" id="OAB88913.1"/>
    </source>
</evidence>
<evidence type="ECO:0000256" key="2">
    <source>
        <dbReference type="ARBA" id="ARBA00023015"/>
    </source>
</evidence>
<dbReference type="InterPro" id="IPR005119">
    <property type="entry name" value="LysR_subst-bd"/>
</dbReference>
<dbReference type="InterPro" id="IPR036388">
    <property type="entry name" value="WH-like_DNA-bd_sf"/>
</dbReference>
<dbReference type="Pfam" id="PF03466">
    <property type="entry name" value="LysR_substrate"/>
    <property type="match status" value="1"/>
</dbReference>
<dbReference type="InterPro" id="IPR036390">
    <property type="entry name" value="WH_DNA-bd_sf"/>
</dbReference>
<gene>
    <name evidence="6" type="ORF">AWH69_03860</name>
</gene>
<protein>
    <submittedName>
        <fullName evidence="6">LysR family transcriptional regulator</fullName>
    </submittedName>
</protein>
<dbReference type="PROSITE" id="PS50931">
    <property type="entry name" value="HTH_LYSR"/>
    <property type="match status" value="1"/>
</dbReference>
<reference evidence="6 7" key="1">
    <citation type="submission" date="2016-01" db="EMBL/GenBank/DDBJ databases">
        <title>Janibacter melonis strain CD11_4 genome sequencing and assembly.</title>
        <authorList>
            <person name="Nair G.R."/>
            <person name="Kaur G."/>
            <person name="Chander A.M."/>
            <person name="Mayilraj S."/>
        </authorList>
    </citation>
    <scope>NUCLEOTIDE SEQUENCE [LARGE SCALE GENOMIC DNA]</scope>
    <source>
        <strain evidence="6 7">CD11-4</strain>
    </source>
</reference>
<dbReference type="Gene3D" id="3.40.190.10">
    <property type="entry name" value="Periplasmic binding protein-like II"/>
    <property type="match status" value="2"/>
</dbReference>
<keyword evidence="3" id="KW-0238">DNA-binding</keyword>